<dbReference type="InterPro" id="IPR001387">
    <property type="entry name" value="Cro/C1-type_HTH"/>
</dbReference>
<dbReference type="Gene3D" id="1.10.260.40">
    <property type="entry name" value="lambda repressor-like DNA-binding domains"/>
    <property type="match status" value="1"/>
</dbReference>
<reference evidence="3" key="1">
    <citation type="journal article" date="2019" name="Int. J. Syst. Evol. Microbiol.">
        <title>The Global Catalogue of Microorganisms (GCM) 10K type strain sequencing project: providing services to taxonomists for standard genome sequencing and annotation.</title>
        <authorList>
            <consortium name="The Broad Institute Genomics Platform"/>
            <consortium name="The Broad Institute Genome Sequencing Center for Infectious Disease"/>
            <person name="Wu L."/>
            <person name="Ma J."/>
        </authorList>
    </citation>
    <scope>NUCLEOTIDE SEQUENCE [LARGE SCALE GENOMIC DNA]</scope>
    <source>
        <strain evidence="3">JCM 17388</strain>
    </source>
</reference>
<dbReference type="SMART" id="SM00530">
    <property type="entry name" value="HTH_XRE"/>
    <property type="match status" value="1"/>
</dbReference>
<organism evidence="2 3">
    <name type="scientific">Streptosporangium oxazolinicum</name>
    <dbReference type="NCBI Taxonomy" id="909287"/>
    <lineage>
        <taxon>Bacteria</taxon>
        <taxon>Bacillati</taxon>
        <taxon>Actinomycetota</taxon>
        <taxon>Actinomycetes</taxon>
        <taxon>Streptosporangiales</taxon>
        <taxon>Streptosporangiaceae</taxon>
        <taxon>Streptosporangium</taxon>
    </lineage>
</organism>
<dbReference type="InterPro" id="IPR010982">
    <property type="entry name" value="Lambda_DNA-bd_dom_sf"/>
</dbReference>
<dbReference type="Pfam" id="PF19054">
    <property type="entry name" value="DUF5753"/>
    <property type="match status" value="1"/>
</dbReference>
<dbReference type="SUPFAM" id="SSF47413">
    <property type="entry name" value="lambda repressor-like DNA-binding domains"/>
    <property type="match status" value="1"/>
</dbReference>
<evidence type="ECO:0000313" key="3">
    <source>
        <dbReference type="Proteomes" id="UP001501251"/>
    </source>
</evidence>
<dbReference type="Proteomes" id="UP001501251">
    <property type="component" value="Unassembled WGS sequence"/>
</dbReference>
<name>A0ABP8A9U2_9ACTN</name>
<protein>
    <submittedName>
        <fullName evidence="2">Helix-turn-helix transcriptional regulator</fullName>
    </submittedName>
</protein>
<proteinExistence type="predicted"/>
<feature type="domain" description="HTH cro/C1-type" evidence="1">
    <location>
        <begin position="3"/>
        <end position="57"/>
    </location>
</feature>
<dbReference type="InterPro" id="IPR043917">
    <property type="entry name" value="DUF5753"/>
</dbReference>
<gene>
    <name evidence="2" type="ORF">GCM10022252_03550</name>
</gene>
<accession>A0ABP8A9U2</accession>
<dbReference type="RefSeq" id="WP_344914269.1">
    <property type="nucleotide sequence ID" value="NZ_BAABAQ010000001.1"/>
</dbReference>
<dbReference type="EMBL" id="BAABAQ010000001">
    <property type="protein sequence ID" value="GAA4180522.1"/>
    <property type="molecule type" value="Genomic_DNA"/>
</dbReference>
<dbReference type="Pfam" id="PF13560">
    <property type="entry name" value="HTH_31"/>
    <property type="match status" value="1"/>
</dbReference>
<dbReference type="PROSITE" id="PS50943">
    <property type="entry name" value="HTH_CROC1"/>
    <property type="match status" value="1"/>
</dbReference>
<dbReference type="CDD" id="cd00093">
    <property type="entry name" value="HTH_XRE"/>
    <property type="match status" value="1"/>
</dbReference>
<keyword evidence="3" id="KW-1185">Reference proteome</keyword>
<sequence length="269" mass="30141">MEVEQLRKRKGLSRDQVEQATGINKATLYRIETAQARPQMRTFVALLDAYDVTGEHREGLINTLKATRVTGEEGWLQVQENLPGQYATYIGFESEAIRICDYESSFVPGLLQTEAYARTVISAGRLELSASEVEDRVSARMARQRSRPSHQLVSAVIDEAVLCRRVGPPEIMQEQLQRLLDESEKPSVSLQVIPFDVGVHPGMQGAFAILQFDPTVSDIVYIEAITADLFLDGESEVRRYNEIFDRLQGLAVSPEATRDRLAQALTDLK</sequence>
<evidence type="ECO:0000313" key="2">
    <source>
        <dbReference type="EMBL" id="GAA4180522.1"/>
    </source>
</evidence>
<evidence type="ECO:0000259" key="1">
    <source>
        <dbReference type="PROSITE" id="PS50943"/>
    </source>
</evidence>
<comment type="caution">
    <text evidence="2">The sequence shown here is derived from an EMBL/GenBank/DDBJ whole genome shotgun (WGS) entry which is preliminary data.</text>
</comment>